<evidence type="ECO:0000313" key="3">
    <source>
        <dbReference type="EMBL" id="KCW82129.1"/>
    </source>
</evidence>
<feature type="transmembrane region" description="Helical" evidence="1">
    <location>
        <begin position="336"/>
        <end position="358"/>
    </location>
</feature>
<dbReference type="STRING" id="71139.A0A059CV84"/>
<proteinExistence type="predicted"/>
<dbReference type="AlphaFoldDB" id="A0A059CV84"/>
<organism evidence="3">
    <name type="scientific">Eucalyptus grandis</name>
    <name type="common">Flooded gum</name>
    <dbReference type="NCBI Taxonomy" id="71139"/>
    <lineage>
        <taxon>Eukaryota</taxon>
        <taxon>Viridiplantae</taxon>
        <taxon>Streptophyta</taxon>
        <taxon>Embryophyta</taxon>
        <taxon>Tracheophyta</taxon>
        <taxon>Spermatophyta</taxon>
        <taxon>Magnoliopsida</taxon>
        <taxon>eudicotyledons</taxon>
        <taxon>Gunneridae</taxon>
        <taxon>Pentapetalae</taxon>
        <taxon>rosids</taxon>
        <taxon>malvids</taxon>
        <taxon>Myrtales</taxon>
        <taxon>Myrtaceae</taxon>
        <taxon>Myrtoideae</taxon>
        <taxon>Eucalypteae</taxon>
        <taxon>Eucalyptus</taxon>
    </lineage>
</organism>
<name>A0A059CV84_EUCGR</name>
<dbReference type="EMBL" id="KK198755">
    <property type="protein sequence ID" value="KCW82129.1"/>
    <property type="molecule type" value="Genomic_DNA"/>
</dbReference>
<dbReference type="eggNOG" id="KOG0504">
    <property type="taxonomic scope" value="Eukaryota"/>
</dbReference>
<dbReference type="PANTHER" id="PTHR24177">
    <property type="entry name" value="CASKIN"/>
    <property type="match status" value="1"/>
</dbReference>
<keyword evidence="1" id="KW-0472">Membrane</keyword>
<feature type="transmembrane region" description="Helical" evidence="1">
    <location>
        <begin position="291"/>
        <end position="315"/>
    </location>
</feature>
<evidence type="ECO:0000256" key="1">
    <source>
        <dbReference type="SAM" id="Phobius"/>
    </source>
</evidence>
<keyword evidence="1" id="KW-0812">Transmembrane</keyword>
<sequence>MKSSFRSGARLNFWEKCIYKCIPSCFGEISFENSEDKKMARALKWIKTSLRNLATKSAPFIKRIGELKLRHERSLEFVKHALEEKKSTMGTLETVKFLLTSGIVLDSANRGILEIVELCLDHFPELMWDKDFPKTLMTEVVNGRQVELFRLVNAHNRAPNLSRDIFMYSDLMEAVVKWQPERVPANVPGTVFLMQREYQWFKVLEERSDPSFKSLTAAQTKERGGKYWEVFIEQRKDLLKEAGQWMKETSSSCSLVATLIVTIAFTAALTVPGGNNGSTGIPIFMKKVAFMIFMIADALALFSSVTATLMFLAIVTPCYTVEDILHSLPRTMIKGITSLFLSLAFMLVAFGSALTIVLSEHLKWIWIPITLLAAVPVYFFLNLQFPQYVEMVKSIYWPRLYSPLKLRKKRGRHFNFRIYCTEVS</sequence>
<protein>
    <recommendedName>
        <fullName evidence="2">PGG domain-containing protein</fullName>
    </recommendedName>
</protein>
<dbReference type="GO" id="GO:0016020">
    <property type="term" value="C:membrane"/>
    <property type="evidence" value="ECO:0000318"/>
    <property type="project" value="GO_Central"/>
</dbReference>
<feature type="transmembrane region" description="Helical" evidence="1">
    <location>
        <begin position="364"/>
        <end position="383"/>
    </location>
</feature>
<accession>A0A059CV84</accession>
<dbReference type="Pfam" id="PF13962">
    <property type="entry name" value="PGG"/>
    <property type="match status" value="1"/>
</dbReference>
<feature type="domain" description="PGG" evidence="2">
    <location>
        <begin position="244"/>
        <end position="356"/>
    </location>
</feature>
<dbReference type="InterPro" id="IPR026961">
    <property type="entry name" value="PGG_dom"/>
</dbReference>
<keyword evidence="1" id="KW-1133">Transmembrane helix</keyword>
<reference evidence="3" key="1">
    <citation type="submission" date="2013-07" db="EMBL/GenBank/DDBJ databases">
        <title>The genome of Eucalyptus grandis.</title>
        <authorList>
            <person name="Schmutz J."/>
            <person name="Hayes R."/>
            <person name="Myburg A."/>
            <person name="Tuskan G."/>
            <person name="Grattapaglia D."/>
            <person name="Rokhsar D.S."/>
        </authorList>
    </citation>
    <scope>NUCLEOTIDE SEQUENCE</scope>
    <source>
        <tissue evidence="3">Leaf extractions</tissue>
    </source>
</reference>
<gene>
    <name evidence="3" type="ORF">EUGRSUZ_C03515</name>
</gene>
<dbReference type="PANTHER" id="PTHR24177:SF472">
    <property type="entry name" value="PGG DOMAIN-CONTAINING PROTEIN"/>
    <property type="match status" value="1"/>
</dbReference>
<feature type="transmembrane region" description="Helical" evidence="1">
    <location>
        <begin position="253"/>
        <end position="271"/>
    </location>
</feature>
<dbReference type="Gramene" id="KCW82129">
    <property type="protein sequence ID" value="KCW82129"/>
    <property type="gene ID" value="EUGRSUZ_C03515"/>
</dbReference>
<evidence type="ECO:0000259" key="2">
    <source>
        <dbReference type="Pfam" id="PF13962"/>
    </source>
</evidence>
<dbReference type="InParanoid" id="A0A059CV84"/>